<comment type="caution">
    <text evidence="1">The sequence shown here is derived from an EMBL/GenBank/DDBJ whole genome shotgun (WGS) entry which is preliminary data.</text>
</comment>
<dbReference type="RefSeq" id="WP_105931499.1">
    <property type="nucleotide sequence ID" value="NZ_PVNO01000026.1"/>
</dbReference>
<dbReference type="SUPFAM" id="SSF55961">
    <property type="entry name" value="Bet v1-like"/>
    <property type="match status" value="1"/>
</dbReference>
<dbReference type="Proteomes" id="UP000239539">
    <property type="component" value="Unassembled WGS sequence"/>
</dbReference>
<keyword evidence="2" id="KW-1185">Reference proteome</keyword>
<dbReference type="InterPro" id="IPR019587">
    <property type="entry name" value="Polyketide_cyclase/dehydratase"/>
</dbReference>
<accession>A0ABX5CNQ7</accession>
<dbReference type="Gene3D" id="3.30.530.20">
    <property type="match status" value="1"/>
</dbReference>
<proteinExistence type="predicted"/>
<protein>
    <submittedName>
        <fullName evidence="1">SRPBCC family protein</fullName>
    </submittedName>
</protein>
<reference evidence="2" key="1">
    <citation type="journal article" date="2020" name="Int. J. Syst. Evol. Microbiol.">
        <title>Alteromonas alba sp. nov., a marine bacterium isolated from the seawater of the West Pacific Ocean.</title>
        <authorList>
            <person name="Sun C."/>
            <person name="Wu Y.-H."/>
            <person name="Xamxidin M."/>
            <person name="Cheng H."/>
            <person name="Xu X.-W."/>
        </authorList>
    </citation>
    <scope>NUCLEOTIDE SEQUENCE [LARGE SCALE GENOMIC DNA]</scope>
    <source>
        <strain evidence="2">9a2</strain>
    </source>
</reference>
<evidence type="ECO:0000313" key="2">
    <source>
        <dbReference type="Proteomes" id="UP000239539"/>
    </source>
</evidence>
<evidence type="ECO:0000313" key="1">
    <source>
        <dbReference type="EMBL" id="PRO68361.1"/>
    </source>
</evidence>
<gene>
    <name evidence="1" type="ORF">C6Y39_11955</name>
</gene>
<dbReference type="EMBL" id="PVNO01000026">
    <property type="protein sequence ID" value="PRO68361.1"/>
    <property type="molecule type" value="Genomic_DNA"/>
</dbReference>
<organism evidence="1 2">
    <name type="scientific">Alteromonas gracilis</name>
    <dbReference type="NCBI Taxonomy" id="1479524"/>
    <lineage>
        <taxon>Bacteria</taxon>
        <taxon>Pseudomonadati</taxon>
        <taxon>Pseudomonadota</taxon>
        <taxon>Gammaproteobacteria</taxon>
        <taxon>Alteromonadales</taxon>
        <taxon>Alteromonadaceae</taxon>
        <taxon>Alteromonas/Salinimonas group</taxon>
        <taxon>Alteromonas</taxon>
    </lineage>
</organism>
<sequence length="146" mass="16537">MFSISVERTIDKPIETVFEILSDHGNYSQFKAIDASNVLREGNENKNGVGAIREIISGDSNLHEEIVCFEPPFKLGYKVVKSSPLPYEHEFGEILLEDREGKTYVTWRSKGHISIFILGTLYFDKQIQKVGSRAFGSILKHIDNMA</sequence>
<dbReference type="CDD" id="cd07821">
    <property type="entry name" value="PYR_PYL_RCAR_like"/>
    <property type="match status" value="1"/>
</dbReference>
<dbReference type="InterPro" id="IPR023393">
    <property type="entry name" value="START-like_dom_sf"/>
</dbReference>
<name>A0ABX5CNQ7_9ALTE</name>
<dbReference type="Pfam" id="PF10604">
    <property type="entry name" value="Polyketide_cyc2"/>
    <property type="match status" value="1"/>
</dbReference>